<dbReference type="GeneID" id="107267683"/>
<proteinExistence type="predicted"/>
<dbReference type="KEGG" id="ccin:107267683"/>
<sequence>MQDPSDDYSRRLYVRVPFTIKNDNQIKELFLGDVKVKLPRQSARFCHVVFPDIDQTIKNLKMIKKKTLNGKHIIAYIPKPRPVDERKERNKKRRKVTVPVPKPEPKATRSLFISNIKPGTKMHEIKEAFTGCLAVKFLKMNASKLMSAIIKMEDFQVAAQYIKKEREWPIVNGNKLYVHADTRKRKKSNIKQDKPFKIYNSKPESPMKNNLNESTTDETEEEENSGTESESSLEE</sequence>
<feature type="compositionally biased region" description="Acidic residues" evidence="1">
    <location>
        <begin position="215"/>
        <end position="235"/>
    </location>
</feature>
<evidence type="ECO:0000256" key="1">
    <source>
        <dbReference type="SAM" id="MobiDB-lite"/>
    </source>
</evidence>
<protein>
    <submittedName>
        <fullName evidence="3">Uncharacterized protein LOC107267683</fullName>
    </submittedName>
</protein>
<dbReference type="InterPro" id="IPR035979">
    <property type="entry name" value="RBD_domain_sf"/>
</dbReference>
<gene>
    <name evidence="3" type="primary">LOC107267683</name>
</gene>
<dbReference type="SUPFAM" id="SSF54928">
    <property type="entry name" value="RNA-binding domain, RBD"/>
    <property type="match status" value="2"/>
</dbReference>
<reference evidence="3" key="1">
    <citation type="submission" date="2025-08" db="UniProtKB">
        <authorList>
            <consortium name="RefSeq"/>
        </authorList>
    </citation>
    <scope>IDENTIFICATION</scope>
</reference>
<name>A0AAJ7BV43_CEPCN</name>
<dbReference type="RefSeq" id="XP_015595156.1">
    <property type="nucleotide sequence ID" value="XM_015739670.2"/>
</dbReference>
<dbReference type="AlphaFoldDB" id="A0AAJ7BV43"/>
<keyword evidence="2" id="KW-1185">Reference proteome</keyword>
<dbReference type="GO" id="GO:0003676">
    <property type="term" value="F:nucleic acid binding"/>
    <property type="evidence" value="ECO:0007669"/>
    <property type="project" value="InterPro"/>
</dbReference>
<feature type="region of interest" description="Disordered" evidence="1">
    <location>
        <begin position="81"/>
        <end position="101"/>
    </location>
</feature>
<feature type="region of interest" description="Disordered" evidence="1">
    <location>
        <begin position="182"/>
        <end position="235"/>
    </location>
</feature>
<evidence type="ECO:0000313" key="2">
    <source>
        <dbReference type="Proteomes" id="UP000694920"/>
    </source>
</evidence>
<dbReference type="Gene3D" id="3.30.70.330">
    <property type="match status" value="1"/>
</dbReference>
<evidence type="ECO:0000313" key="3">
    <source>
        <dbReference type="RefSeq" id="XP_015595156.1"/>
    </source>
</evidence>
<accession>A0AAJ7BV43</accession>
<organism evidence="2 3">
    <name type="scientific">Cephus cinctus</name>
    <name type="common">Wheat stem sawfly</name>
    <dbReference type="NCBI Taxonomy" id="211228"/>
    <lineage>
        <taxon>Eukaryota</taxon>
        <taxon>Metazoa</taxon>
        <taxon>Ecdysozoa</taxon>
        <taxon>Arthropoda</taxon>
        <taxon>Hexapoda</taxon>
        <taxon>Insecta</taxon>
        <taxon>Pterygota</taxon>
        <taxon>Neoptera</taxon>
        <taxon>Endopterygota</taxon>
        <taxon>Hymenoptera</taxon>
        <taxon>Cephoidea</taxon>
        <taxon>Cephidae</taxon>
        <taxon>Cephus</taxon>
    </lineage>
</organism>
<dbReference type="Proteomes" id="UP000694920">
    <property type="component" value="Unplaced"/>
</dbReference>
<dbReference type="InterPro" id="IPR012677">
    <property type="entry name" value="Nucleotide-bd_a/b_plait_sf"/>
</dbReference>